<dbReference type="RefSeq" id="WP_408082197.1">
    <property type="nucleotide sequence ID" value="NZ_JBELQA010000007.1"/>
</dbReference>
<keyword evidence="3" id="KW-1185">Reference proteome</keyword>
<proteinExistence type="predicted"/>
<feature type="chain" id="PRO_5047032157" description="Fimbrillin-A associated anchor protein Mfa1 and Mfa2" evidence="1">
    <location>
        <begin position="23"/>
        <end position="278"/>
    </location>
</feature>
<feature type="signal peptide" evidence="1">
    <location>
        <begin position="1"/>
        <end position="22"/>
    </location>
</feature>
<evidence type="ECO:0008006" key="4">
    <source>
        <dbReference type="Google" id="ProtNLM"/>
    </source>
</evidence>
<evidence type="ECO:0000313" key="2">
    <source>
        <dbReference type="EMBL" id="MFL9831729.1"/>
    </source>
</evidence>
<sequence length="278" mass="31531">MKKILNKILGYGILLMFITACNDDEVKYNTSVVRNFEIQINDEPYVLNTGISTKFIFIYKNDGDFFANYSSHFRFALENGSYKFLATDIPEEMIPSPVNLNDLIIPQAVNADQAVKISAAMPYQSPFKDMLTMNILTRTGTLRLKANDKTADPNYTNIKAIVEVKRKGYKVIDETFVQQDMEVSRTKKTTSGGINYSDDFIVFQTDETVNEVRVHLEFMNDNMEVVQTKEISGSFPIVANGVTQINFNLNDVDTPIIENYEVTVNGEVYTTAKNINQK</sequence>
<dbReference type="EMBL" id="JBELQA010000007">
    <property type="protein sequence ID" value="MFL9831729.1"/>
    <property type="molecule type" value="Genomic_DNA"/>
</dbReference>
<keyword evidence="1" id="KW-0732">Signal</keyword>
<accession>A0ABW8XVD0</accession>
<protein>
    <recommendedName>
        <fullName evidence="4">Fimbrillin-A associated anchor protein Mfa1 and Mfa2</fullName>
    </recommendedName>
</protein>
<comment type="caution">
    <text evidence="2">The sequence shown here is derived from an EMBL/GenBank/DDBJ whole genome shotgun (WGS) entry which is preliminary data.</text>
</comment>
<gene>
    <name evidence="2" type="ORF">ABS764_12810</name>
</gene>
<dbReference type="PROSITE" id="PS51257">
    <property type="entry name" value="PROKAR_LIPOPROTEIN"/>
    <property type="match status" value="1"/>
</dbReference>
<evidence type="ECO:0000256" key="1">
    <source>
        <dbReference type="SAM" id="SignalP"/>
    </source>
</evidence>
<organism evidence="2 3">
    <name type="scientific">Flavobacterium plantiphilum</name>
    <dbReference type="NCBI Taxonomy" id="3163297"/>
    <lineage>
        <taxon>Bacteria</taxon>
        <taxon>Pseudomonadati</taxon>
        <taxon>Bacteroidota</taxon>
        <taxon>Flavobacteriia</taxon>
        <taxon>Flavobacteriales</taxon>
        <taxon>Flavobacteriaceae</taxon>
        <taxon>Flavobacterium</taxon>
    </lineage>
</organism>
<reference evidence="2 3" key="1">
    <citation type="submission" date="2024-06" db="EMBL/GenBank/DDBJ databases">
        <authorList>
            <person name="Kaempfer P."/>
            <person name="Viver T."/>
        </authorList>
    </citation>
    <scope>NUCLEOTIDE SEQUENCE [LARGE SCALE GENOMIC DNA]</scope>
    <source>
        <strain evidence="2 3">ST-87</strain>
    </source>
</reference>
<evidence type="ECO:0000313" key="3">
    <source>
        <dbReference type="Proteomes" id="UP001629260"/>
    </source>
</evidence>
<dbReference type="Proteomes" id="UP001629260">
    <property type="component" value="Unassembled WGS sequence"/>
</dbReference>
<name>A0ABW8XVD0_9FLAO</name>